<organism evidence="2 3">
    <name type="scientific">Turicibacter faecis</name>
    <dbReference type="NCBI Taxonomy" id="2963365"/>
    <lineage>
        <taxon>Bacteria</taxon>
        <taxon>Bacillati</taxon>
        <taxon>Bacillota</taxon>
        <taxon>Erysipelotrichia</taxon>
        <taxon>Erysipelotrichales</taxon>
        <taxon>Turicibacteraceae</taxon>
        <taxon>Turicibacter</taxon>
    </lineage>
</organism>
<dbReference type="InterPro" id="IPR042267">
    <property type="entry name" value="VTC_sf"/>
</dbReference>
<dbReference type="Proteomes" id="UP001432099">
    <property type="component" value="Chromosome"/>
</dbReference>
<dbReference type="RefSeq" id="WP_262953540.1">
    <property type="nucleotide sequence ID" value="NZ_AP028127.1"/>
</dbReference>
<feature type="domain" description="VTC" evidence="1">
    <location>
        <begin position="5"/>
        <end position="224"/>
    </location>
</feature>
<dbReference type="EMBL" id="AP028127">
    <property type="protein sequence ID" value="BEH91575.1"/>
    <property type="molecule type" value="Genomic_DNA"/>
</dbReference>
<name>A0ABN6ZID1_9FIRM</name>
<accession>A0ABN6ZID1</accession>
<dbReference type="InterPro" id="IPR018966">
    <property type="entry name" value="VTC_domain"/>
</dbReference>
<sequence length="231" mass="27473">MIVVNRREIKYSISDADYYRYLNLFNEILKSDPHSKNGGYTIRSLYFDTFTDDDYYSKMNGEEVRKKIRLRLYDVNTKRVKLELKRKINVNQVKETVWISSDDARSLINCQYDVLLKYKEKTAQTIYNIMTLGQYRPVVLIDYDRRAFYHEENNIRLTLDSNIRSSETNFDIFSENIPMVPAFTTYHAILEVKFNGDLFCWIAEVLRGRDTINQSLSKYCVSRSLFDQYLA</sequence>
<dbReference type="CDD" id="cd07750">
    <property type="entry name" value="PolyPPase_VTC_like"/>
    <property type="match status" value="1"/>
</dbReference>
<keyword evidence="3" id="KW-1185">Reference proteome</keyword>
<dbReference type="Gene3D" id="3.20.100.30">
    <property type="entry name" value="VTC, catalytic tunnel domain"/>
    <property type="match status" value="1"/>
</dbReference>
<gene>
    <name evidence="2" type="ORF">T23_16770</name>
</gene>
<evidence type="ECO:0000259" key="1">
    <source>
        <dbReference type="Pfam" id="PF09359"/>
    </source>
</evidence>
<proteinExistence type="predicted"/>
<protein>
    <submittedName>
        <fullName evidence="2">Molecular chaperone</fullName>
    </submittedName>
</protein>
<dbReference type="Pfam" id="PF09359">
    <property type="entry name" value="VTC"/>
    <property type="match status" value="1"/>
</dbReference>
<evidence type="ECO:0000313" key="2">
    <source>
        <dbReference type="EMBL" id="BEH91575.1"/>
    </source>
</evidence>
<reference evidence="2" key="1">
    <citation type="journal article" date="2024" name="Int. J. Syst. Evol. Microbiol.">
        <title>Turicibacter faecis sp. nov., isolated from faeces of heart failure mouse model.</title>
        <authorList>
            <person name="Imamura Y."/>
            <person name="Motooka D."/>
            <person name="Nakajima Y."/>
            <person name="Ito S."/>
            <person name="Kitakaze M."/>
            <person name="Iida T."/>
            <person name="Nakamura S."/>
        </authorList>
    </citation>
    <scope>NUCLEOTIDE SEQUENCE</scope>
    <source>
        <strain evidence="2">TC023</strain>
    </source>
</reference>
<evidence type="ECO:0000313" key="3">
    <source>
        <dbReference type="Proteomes" id="UP001432099"/>
    </source>
</evidence>